<dbReference type="EMBL" id="MDYQ01000116">
    <property type="protein sequence ID" value="PRP81826.1"/>
    <property type="molecule type" value="Genomic_DNA"/>
</dbReference>
<keyword evidence="4" id="KW-0234">DNA repair</keyword>
<organism evidence="6 7">
    <name type="scientific">Planoprotostelium fungivorum</name>
    <dbReference type="NCBI Taxonomy" id="1890364"/>
    <lineage>
        <taxon>Eukaryota</taxon>
        <taxon>Amoebozoa</taxon>
        <taxon>Evosea</taxon>
        <taxon>Variosea</taxon>
        <taxon>Cavosteliida</taxon>
        <taxon>Cavosteliaceae</taxon>
        <taxon>Planoprotostelium</taxon>
    </lineage>
</organism>
<dbReference type="OrthoDB" id="18467at2759"/>
<dbReference type="PANTHER" id="PTHR12132">
    <property type="entry name" value="DNA REPAIR AND RECOMBINATION PROTEIN RAD52, RAD59"/>
    <property type="match status" value="1"/>
</dbReference>
<evidence type="ECO:0000256" key="4">
    <source>
        <dbReference type="ARBA" id="ARBA00023204"/>
    </source>
</evidence>
<dbReference type="InterPro" id="IPR007232">
    <property type="entry name" value="Rad52_Rad59_Rad22"/>
</dbReference>
<dbReference type="GO" id="GO:0005634">
    <property type="term" value="C:nucleus"/>
    <property type="evidence" value="ECO:0007669"/>
    <property type="project" value="TreeGrafter"/>
</dbReference>
<dbReference type="InterPro" id="IPR041247">
    <property type="entry name" value="Rad52_fam"/>
</dbReference>
<evidence type="ECO:0000313" key="6">
    <source>
        <dbReference type="EMBL" id="PRP81826.1"/>
    </source>
</evidence>
<dbReference type="SUPFAM" id="SSF54768">
    <property type="entry name" value="dsRNA-binding domain-like"/>
    <property type="match status" value="1"/>
</dbReference>
<dbReference type="FunCoup" id="A0A2P6NCY6">
    <property type="interactions" value="29"/>
</dbReference>
<keyword evidence="3" id="KW-0233">DNA recombination</keyword>
<evidence type="ECO:0000256" key="2">
    <source>
        <dbReference type="ARBA" id="ARBA00022763"/>
    </source>
</evidence>
<dbReference type="GO" id="GO:0006312">
    <property type="term" value="P:mitotic recombination"/>
    <property type="evidence" value="ECO:0007669"/>
    <property type="project" value="TreeGrafter"/>
</dbReference>
<proteinExistence type="inferred from homology"/>
<reference evidence="6 7" key="1">
    <citation type="journal article" date="2018" name="Genome Biol. Evol.">
        <title>Multiple Roots of Fruiting Body Formation in Amoebozoa.</title>
        <authorList>
            <person name="Hillmann F."/>
            <person name="Forbes G."/>
            <person name="Novohradska S."/>
            <person name="Ferling I."/>
            <person name="Riege K."/>
            <person name="Groth M."/>
            <person name="Westermann M."/>
            <person name="Marz M."/>
            <person name="Spaller T."/>
            <person name="Winckler T."/>
            <person name="Schaap P."/>
            <person name="Glockner G."/>
        </authorList>
    </citation>
    <scope>NUCLEOTIDE SEQUENCE [LARGE SCALE GENOMIC DNA]</scope>
    <source>
        <strain evidence="6 7">Jena</strain>
    </source>
</reference>
<protein>
    <submittedName>
        <fullName evidence="6">Uncharacterized protein</fullName>
    </submittedName>
</protein>
<keyword evidence="2" id="KW-0227">DNA damage</keyword>
<evidence type="ECO:0000313" key="7">
    <source>
        <dbReference type="Proteomes" id="UP000241769"/>
    </source>
</evidence>
<dbReference type="Gene3D" id="3.30.390.80">
    <property type="entry name" value="DNA repair protein Rad52/59/22"/>
    <property type="match status" value="1"/>
</dbReference>
<keyword evidence="7" id="KW-1185">Reference proteome</keyword>
<dbReference type="Proteomes" id="UP000241769">
    <property type="component" value="Unassembled WGS sequence"/>
</dbReference>
<sequence>MEGGPSLFGHISISEEERAHITEQLRRKLTPDEVKTRPGTHGEFTYIEGWKAVELANEIFGFNGWSCQVVVVVIDFVEQVGEMFKIGVTAIVKVVLKDGAYHEDVGFGTGEDKRKGIAIEKAKKEAVTDARKRALRIFGNRLGNCLYNKQYLSEMKKSNATATPTPAIQTRNNNTMVPHQINNTMEPPQITSPNVQIIKQEPQPTAPQPINTMKNPYTQQTLPKTPVGQPKPFQSQAQPVSSFPSQIKSVPGSQLMDDVLGGEDIDDLLDCLYDTTEVSPTKRARI</sequence>
<dbReference type="PANTHER" id="PTHR12132:SF1">
    <property type="entry name" value="DNA REPAIR PROTEIN RAD52 HOMOLOG"/>
    <property type="match status" value="1"/>
</dbReference>
<evidence type="ECO:0000256" key="1">
    <source>
        <dbReference type="ARBA" id="ARBA00006638"/>
    </source>
</evidence>
<comment type="similarity">
    <text evidence="1">Belongs to the RAD52 family.</text>
</comment>
<accession>A0A2P6NCY6</accession>
<comment type="caution">
    <text evidence="6">The sequence shown here is derived from an EMBL/GenBank/DDBJ whole genome shotgun (WGS) entry which is preliminary data.</text>
</comment>
<gene>
    <name evidence="6" type="ORF">PROFUN_10575</name>
</gene>
<feature type="region of interest" description="Disordered" evidence="5">
    <location>
        <begin position="203"/>
        <end position="255"/>
    </location>
</feature>
<feature type="compositionally biased region" description="Polar residues" evidence="5">
    <location>
        <begin position="208"/>
        <end position="223"/>
    </location>
</feature>
<dbReference type="AlphaFoldDB" id="A0A2P6NCY6"/>
<dbReference type="FunFam" id="3.30.390.80:FF:000001">
    <property type="entry name" value="DNA repair protein RAD52 homolog"/>
    <property type="match status" value="1"/>
</dbReference>
<dbReference type="GO" id="GO:0045002">
    <property type="term" value="P:double-strand break repair via single-strand annealing"/>
    <property type="evidence" value="ECO:0007669"/>
    <property type="project" value="TreeGrafter"/>
</dbReference>
<dbReference type="InterPro" id="IPR042525">
    <property type="entry name" value="Rad52_Rad59_Rad22_sf"/>
</dbReference>
<evidence type="ECO:0000256" key="3">
    <source>
        <dbReference type="ARBA" id="ARBA00023172"/>
    </source>
</evidence>
<evidence type="ECO:0000256" key="5">
    <source>
        <dbReference type="SAM" id="MobiDB-lite"/>
    </source>
</evidence>
<dbReference type="InParanoid" id="A0A2P6NCY6"/>
<feature type="compositionally biased region" description="Polar residues" evidence="5">
    <location>
        <begin position="232"/>
        <end position="252"/>
    </location>
</feature>
<dbReference type="Pfam" id="PF04098">
    <property type="entry name" value="Rad52_Rad22"/>
    <property type="match status" value="1"/>
</dbReference>
<dbReference type="GO" id="GO:0000724">
    <property type="term" value="P:double-strand break repair via homologous recombination"/>
    <property type="evidence" value="ECO:0007669"/>
    <property type="project" value="TreeGrafter"/>
</dbReference>
<name>A0A2P6NCY6_9EUKA</name>
<dbReference type="STRING" id="1890364.A0A2P6NCY6"/>